<protein>
    <submittedName>
        <fullName evidence="2">Uncharacterized protein</fullName>
    </submittedName>
</protein>
<comment type="caution">
    <text evidence="2">The sequence shown here is derived from an EMBL/GenBank/DDBJ whole genome shotgun (WGS) entry which is preliminary data.</text>
</comment>
<feature type="compositionally biased region" description="Basic and acidic residues" evidence="1">
    <location>
        <begin position="382"/>
        <end position="392"/>
    </location>
</feature>
<name>A0A3R7RXK7_9TRYP</name>
<dbReference type="AlphaFoldDB" id="A0A3R7RXK7"/>
<evidence type="ECO:0000256" key="1">
    <source>
        <dbReference type="SAM" id="MobiDB-lite"/>
    </source>
</evidence>
<organism evidence="2 3">
    <name type="scientific">Trypanosoma conorhini</name>
    <dbReference type="NCBI Taxonomy" id="83891"/>
    <lineage>
        <taxon>Eukaryota</taxon>
        <taxon>Discoba</taxon>
        <taxon>Euglenozoa</taxon>
        <taxon>Kinetoplastea</taxon>
        <taxon>Metakinetoplastina</taxon>
        <taxon>Trypanosomatida</taxon>
        <taxon>Trypanosomatidae</taxon>
        <taxon>Trypanosoma</taxon>
    </lineage>
</organism>
<dbReference type="OrthoDB" id="259849at2759"/>
<proteinExistence type="predicted"/>
<sequence length="836" mass="88318">MFVVQFSPTGRVACGGSFLDLHGRRPPATIQAVHPTGVAPPPPPPLTSWSAFPTSKRPHGEPTAGEDENANPAGEHVALGFSHAADASAQTLFFSVGVFRCDTWALQWAVRADALGDGRRVCQVCCLSAHTVVFIVEGGGKKELYVASKADVPRVAKRENRQWRSFLASAHPVGMKFAGEDFHSLCALSATSCLLLTGAGRLIRVTVATAPQLEVTEEEVTVDGGLAAARGDGSRSLVLSGAVGKDTESENCHAAVFAAGGSTCHVMKLVGTNAAMKVSRPQPISLPAGATVERAEFAGPHILVLTLAFNKRTTFALQMTCLVPSQSPSTATAPASSAAPSESPFSCIPFAPLRMAAQQVPLATMYCAEKETHVVLVSRPHRAADAGRRHDAATSSATGGGESSWWSCLEYAELPLQEGPYPEEVLRNATWRSLPEPCSTALPTVAAAGALGAEGTDGDNEDEEEDNNNDDDDDGDHHHHHHHHATATAAAAAFQRGLALLSHTPSGGQWEPIRLHYALAAPLSRRKAAGEKSSNVAVNVLAIETAPFVHTRLVKQWHNATRGLRCLLDEANNTVGGLAPFAVAWNPRHLRRALRLFSQEGLRLLFGRVADALRASTQPGEAPSLFYGAAATAVTDVALQIITLARQVGALLAPEDVAVNALLLRASREAGHLVVNNTARGRLLLESVVRSRLANRVLGGVTANHRAAHSGSDPTADEEADAAEAEFLNAPAELRVERALRTKYAPNTWTQHLLRRHGEHSAVVARALQHLQAVAPLLQQQAAVGGGGEGGEAAQHPQSAVAPALLPDWMPLGRRAHASAAFTEYESALLHPAAAR</sequence>
<dbReference type="RefSeq" id="XP_029227426.1">
    <property type="nucleotide sequence ID" value="XM_029372449.1"/>
</dbReference>
<gene>
    <name evidence="2" type="ORF">Tco025E_05555</name>
</gene>
<evidence type="ECO:0000313" key="2">
    <source>
        <dbReference type="EMBL" id="RNF15258.1"/>
    </source>
</evidence>
<feature type="compositionally biased region" description="Low complexity" evidence="1">
    <location>
        <begin position="393"/>
        <end position="403"/>
    </location>
</feature>
<reference evidence="2 3" key="1">
    <citation type="journal article" date="2018" name="BMC Genomics">
        <title>Genomic comparison of Trypanosoma conorhini and Trypanosoma rangeli to Trypanosoma cruzi strains of high and low virulence.</title>
        <authorList>
            <person name="Bradwell K.R."/>
            <person name="Koparde V.N."/>
            <person name="Matveyev A.V."/>
            <person name="Serrano M.G."/>
            <person name="Alves J.M."/>
            <person name="Parikh H."/>
            <person name="Huang B."/>
            <person name="Lee V."/>
            <person name="Espinosa-Alvarez O."/>
            <person name="Ortiz P.A."/>
            <person name="Costa-Martins A.G."/>
            <person name="Teixeira M.M."/>
            <person name="Buck G.A."/>
        </authorList>
    </citation>
    <scope>NUCLEOTIDE SEQUENCE [LARGE SCALE GENOMIC DNA]</scope>
    <source>
        <strain evidence="2 3">025E</strain>
    </source>
</reference>
<feature type="region of interest" description="Disordered" evidence="1">
    <location>
        <begin position="451"/>
        <end position="489"/>
    </location>
</feature>
<keyword evidence="3" id="KW-1185">Reference proteome</keyword>
<feature type="compositionally biased region" description="Acidic residues" evidence="1">
    <location>
        <begin position="456"/>
        <end position="474"/>
    </location>
</feature>
<dbReference type="EMBL" id="MKKU01000333">
    <property type="protein sequence ID" value="RNF15258.1"/>
    <property type="molecule type" value="Genomic_DNA"/>
</dbReference>
<dbReference type="GeneID" id="40319166"/>
<feature type="region of interest" description="Disordered" evidence="1">
    <location>
        <begin position="382"/>
        <end position="403"/>
    </location>
</feature>
<evidence type="ECO:0000313" key="3">
    <source>
        <dbReference type="Proteomes" id="UP000284403"/>
    </source>
</evidence>
<accession>A0A3R7RXK7</accession>
<feature type="region of interest" description="Disordered" evidence="1">
    <location>
        <begin position="34"/>
        <end position="73"/>
    </location>
</feature>
<dbReference type="Proteomes" id="UP000284403">
    <property type="component" value="Unassembled WGS sequence"/>
</dbReference>